<protein>
    <submittedName>
        <fullName evidence="2">Retrotransposable element</fullName>
    </submittedName>
</protein>
<reference evidence="3" key="1">
    <citation type="journal article" date="2019" name="Nat. Commun.">
        <title>Expansion of phycobilisome linker gene families in mesophilic red algae.</title>
        <authorList>
            <person name="Lee J."/>
            <person name="Kim D."/>
            <person name="Bhattacharya D."/>
            <person name="Yoon H.S."/>
        </authorList>
    </citation>
    <scope>NUCLEOTIDE SEQUENCE [LARGE SCALE GENOMIC DNA]</scope>
    <source>
        <strain evidence="3">CCMP 1328</strain>
    </source>
</reference>
<evidence type="ECO:0000313" key="2">
    <source>
        <dbReference type="EMBL" id="KAA8490314.1"/>
    </source>
</evidence>
<dbReference type="AlphaFoldDB" id="A0A5J4YHV3"/>
<feature type="domain" description="Reverse transcriptase" evidence="1">
    <location>
        <begin position="28"/>
        <end position="261"/>
    </location>
</feature>
<dbReference type="Pfam" id="PF00078">
    <property type="entry name" value="RVT_1"/>
    <property type="match status" value="1"/>
</dbReference>
<dbReference type="OrthoDB" id="1676176at2759"/>
<proteinExistence type="predicted"/>
<dbReference type="PANTHER" id="PTHR48462">
    <property type="entry name" value="PROTEIN, PUTATIVE-RELATED"/>
    <property type="match status" value="1"/>
</dbReference>
<evidence type="ECO:0000313" key="3">
    <source>
        <dbReference type="Proteomes" id="UP000324585"/>
    </source>
</evidence>
<sequence length="566" mass="60074">MLQQAPYVPVAKDTVLDAMDRVFRRLVRFGFCGPAGALWNHARLIPLKKQDGVGVRPIAVGEIMRRIAGKLALRSLGDAATASLLPHQYGVGRRAGADAVLLGARLALFDGAGTTAALKIDLHNAFNQVSRVWVRNVVQSRFEELWPLVRSTYSDPPALRVGDEIIASACGVQQGDPLGPLLFSLVLHTVLQDIGAPDVQHFWYLDDGLVVGTPAQLAGFLAAFEMCGSAKGLHINRAKTQLVLPAGVAASEAGPFPGLTDLPVVEWSSAQLLGAPLDASGTSESLVPLHALAAHVVALAERVARLPNPELAFHLLRGSVGPRRLAYLARVMPPGVMDALFRTFDHQRACTWAGLSGCSPTTATTLDRTPEGVVAPSYARWEALHCADALALSAAGALQDDDEPEALLTSQARGTNRFYHNLQRDCMGIDIAVVVPGTGAGFAGSAIAREVRVKLSEYAAHTPDPPAAGTGVTFVPLVFDVYGRVHAGTGPFFKDLAAAYQRTHEVGHRLASAALRRALSLGIYRAAGSAIVLRHTRHRPSVAARQWLSAGALTLATSSVHTESDD</sequence>
<organism evidence="2 3">
    <name type="scientific">Porphyridium purpureum</name>
    <name type="common">Red alga</name>
    <name type="synonym">Porphyridium cruentum</name>
    <dbReference type="NCBI Taxonomy" id="35688"/>
    <lineage>
        <taxon>Eukaryota</taxon>
        <taxon>Rhodophyta</taxon>
        <taxon>Bangiophyceae</taxon>
        <taxon>Porphyridiales</taxon>
        <taxon>Porphyridiaceae</taxon>
        <taxon>Porphyridium</taxon>
    </lineage>
</organism>
<dbReference type="InterPro" id="IPR043502">
    <property type="entry name" value="DNA/RNA_pol_sf"/>
</dbReference>
<gene>
    <name evidence="2" type="ORF">FVE85_1235</name>
</gene>
<accession>A0A5J4YHV3</accession>
<keyword evidence="3" id="KW-1185">Reference proteome</keyword>
<comment type="caution">
    <text evidence="2">The sequence shown here is derived from an EMBL/GenBank/DDBJ whole genome shotgun (WGS) entry which is preliminary data.</text>
</comment>
<dbReference type="Proteomes" id="UP000324585">
    <property type="component" value="Unassembled WGS sequence"/>
</dbReference>
<dbReference type="InterPro" id="IPR000477">
    <property type="entry name" value="RT_dom"/>
</dbReference>
<name>A0A5J4YHV3_PORPP</name>
<dbReference type="SUPFAM" id="SSF56672">
    <property type="entry name" value="DNA/RNA polymerases"/>
    <property type="match status" value="1"/>
</dbReference>
<dbReference type="EMBL" id="VRMN01000034">
    <property type="protein sequence ID" value="KAA8490314.1"/>
    <property type="molecule type" value="Genomic_DNA"/>
</dbReference>
<evidence type="ECO:0000259" key="1">
    <source>
        <dbReference type="PROSITE" id="PS50878"/>
    </source>
</evidence>
<dbReference type="PROSITE" id="PS50878">
    <property type="entry name" value="RT_POL"/>
    <property type="match status" value="1"/>
</dbReference>
<dbReference type="PANTHER" id="PTHR48462:SF1">
    <property type="entry name" value="PROTEIN, PUTATIVE-RELATED"/>
    <property type="match status" value="1"/>
</dbReference>